<proteinExistence type="predicted"/>
<comment type="caution">
    <text evidence="2">The sequence shown here is derived from an EMBL/GenBank/DDBJ whole genome shotgun (WGS) entry which is preliminary data.</text>
</comment>
<dbReference type="STRING" id="1802591.A2113_02150"/>
<evidence type="ECO:0000313" key="2">
    <source>
        <dbReference type="EMBL" id="OGY22671.1"/>
    </source>
</evidence>
<feature type="compositionally biased region" description="Basic and acidic residues" evidence="1">
    <location>
        <begin position="64"/>
        <end position="73"/>
    </location>
</feature>
<reference evidence="2 3" key="1">
    <citation type="journal article" date="2016" name="Nat. Commun.">
        <title>Thousands of microbial genomes shed light on interconnected biogeochemical processes in an aquifer system.</title>
        <authorList>
            <person name="Anantharaman K."/>
            <person name="Brown C.T."/>
            <person name="Hug L.A."/>
            <person name="Sharon I."/>
            <person name="Castelle C.J."/>
            <person name="Probst A.J."/>
            <person name="Thomas B.C."/>
            <person name="Singh A."/>
            <person name="Wilkins M.J."/>
            <person name="Karaoz U."/>
            <person name="Brodie E.L."/>
            <person name="Williams K.H."/>
            <person name="Hubbard S.S."/>
            <person name="Banfield J.F."/>
        </authorList>
    </citation>
    <scope>NUCLEOTIDE SEQUENCE [LARGE SCALE GENOMIC DNA]</scope>
</reference>
<feature type="region of interest" description="Disordered" evidence="1">
    <location>
        <begin position="49"/>
        <end position="73"/>
    </location>
</feature>
<dbReference type="EMBL" id="MHCN01000001">
    <property type="protein sequence ID" value="OGY22671.1"/>
    <property type="molecule type" value="Genomic_DNA"/>
</dbReference>
<accession>A0A1G1W4V6</accession>
<name>A0A1G1W4V6_9BACT</name>
<protein>
    <submittedName>
        <fullName evidence="2">Uncharacterized protein</fullName>
    </submittedName>
</protein>
<feature type="compositionally biased region" description="Polar residues" evidence="1">
    <location>
        <begin position="49"/>
        <end position="63"/>
    </location>
</feature>
<evidence type="ECO:0000256" key="1">
    <source>
        <dbReference type="SAM" id="MobiDB-lite"/>
    </source>
</evidence>
<gene>
    <name evidence="2" type="ORF">A2113_02150</name>
</gene>
<sequence>MKKTINLKCNVKLFLAALFLFALLVLFFRLLAGEDAWICQNGEWVKHGNSSAQKPATPCGNSKTKSDQSDNEAKVDTSSWIPYRNTAYGFEMKYPPENWKVDAVKGEDPNTSPTPRFDHLCKFDVYCGGVEFMRFKIGTTQILSWKIISLFWI</sequence>
<evidence type="ECO:0000313" key="3">
    <source>
        <dbReference type="Proteomes" id="UP000176299"/>
    </source>
</evidence>
<organism evidence="2 3">
    <name type="scientific">Candidatus Woykebacteria bacterium GWA1_44_8</name>
    <dbReference type="NCBI Taxonomy" id="1802591"/>
    <lineage>
        <taxon>Bacteria</taxon>
        <taxon>Candidatus Woykeibacteriota</taxon>
    </lineage>
</organism>
<dbReference type="Proteomes" id="UP000176299">
    <property type="component" value="Unassembled WGS sequence"/>
</dbReference>
<dbReference type="AlphaFoldDB" id="A0A1G1W4V6"/>